<proteinExistence type="predicted"/>
<keyword evidence="3" id="KW-0231">Viral genome packaging</keyword>
<keyword evidence="2" id="KW-1188">Viral release from host cell</keyword>
<dbReference type="AlphaFoldDB" id="A0A239BXW2"/>
<sequence>MSARRNPTRPAPAEPAAQAVLDRLASLREARGHWLPSWRELAAQIMPRKGLVLPGQGQQPADEAVFDSTPAHSLELLASALGGLLTNPALPWFDLRLGRGAPDNDEVRAFLADCRERLLSLFNTEATGFQACVHELYLDLCLFGTAVLSVEADPDCLARFSVRPLFETHLAEDARGMVDTVIRTYSLSARQVLEQWEATCPPEVRRRAQEEPEARVNLIHAVFPRPERDPASPASAHFPYACVFVEQDSGALLEESGYHEMPYMCPRWAKVSGEAYGRGPGLTALSDVRVLNAMSRTALMAAEKMSDPPLMVPDDGFLGPVRSGPGGLSYYRAGSQDRIEALPVRVDLSAIEAMIERRRQSIRRIFLADQLAPEAVNSTATEALIRQAEKMRILGPVLGRLQTEFLAPLIERAFNILLREGELPPWPKDLPQGSLRVDYASPVAQAQRQAEAENLAQAVRYLQPLLGGGDPFSIMDNFEPDAMARHAATLFGLPPEYLRPQDRVAAIRAARQEAAMQAHTPAPAAARRTTAK</sequence>
<accession>A0A239BXW2</accession>
<organism evidence="4 5">
    <name type="scientific">Humidesulfovibrio mexicanus</name>
    <dbReference type="NCBI Taxonomy" id="147047"/>
    <lineage>
        <taxon>Bacteria</taxon>
        <taxon>Pseudomonadati</taxon>
        <taxon>Thermodesulfobacteriota</taxon>
        <taxon>Desulfovibrionia</taxon>
        <taxon>Desulfovibrionales</taxon>
        <taxon>Desulfovibrionaceae</taxon>
        <taxon>Humidesulfovibrio</taxon>
    </lineage>
</organism>
<evidence type="ECO:0000313" key="4">
    <source>
        <dbReference type="EMBL" id="SNS12730.1"/>
    </source>
</evidence>
<evidence type="ECO:0000256" key="2">
    <source>
        <dbReference type="ARBA" id="ARBA00022612"/>
    </source>
</evidence>
<protein>
    <submittedName>
        <fullName evidence="4">Bacteriophage head to tail connecting protein</fullName>
    </submittedName>
</protein>
<dbReference type="Proteomes" id="UP000198324">
    <property type="component" value="Unassembled WGS sequence"/>
</dbReference>
<reference evidence="4 5" key="1">
    <citation type="submission" date="2017-06" db="EMBL/GenBank/DDBJ databases">
        <authorList>
            <person name="Kim H.J."/>
            <person name="Triplett B.A."/>
        </authorList>
    </citation>
    <scope>NUCLEOTIDE SEQUENCE [LARGE SCALE GENOMIC DNA]</scope>
    <source>
        <strain evidence="4 5">DSM 13116</strain>
    </source>
</reference>
<dbReference type="EMBL" id="FZOC01000006">
    <property type="protein sequence ID" value="SNS12730.1"/>
    <property type="molecule type" value="Genomic_DNA"/>
</dbReference>
<name>A0A239BXW2_9BACT</name>
<gene>
    <name evidence="4" type="ORF">SAMN04488503_2866</name>
</gene>
<evidence type="ECO:0000313" key="5">
    <source>
        <dbReference type="Proteomes" id="UP000198324"/>
    </source>
</evidence>
<dbReference type="OrthoDB" id="1666403at2"/>
<evidence type="ECO:0000256" key="3">
    <source>
        <dbReference type="ARBA" id="ARBA00023219"/>
    </source>
</evidence>
<dbReference type="InterPro" id="IPR020991">
    <property type="entry name" value="Connector_podovirus"/>
</dbReference>
<keyword evidence="5" id="KW-1185">Reference proteome</keyword>
<evidence type="ECO:0000256" key="1">
    <source>
        <dbReference type="ARBA" id="ARBA00004328"/>
    </source>
</evidence>
<dbReference type="RefSeq" id="WP_089275058.1">
    <property type="nucleotide sequence ID" value="NZ_FZOC01000006.1"/>
</dbReference>
<comment type="subcellular location">
    <subcellularLocation>
        <location evidence="1">Virion</location>
    </subcellularLocation>
</comment>
<dbReference type="Pfam" id="PF12236">
    <property type="entry name" value="Head-tail_con"/>
    <property type="match status" value="1"/>
</dbReference>